<organism evidence="2 3">
    <name type="scientific">Aquilegia coerulea</name>
    <name type="common">Rocky mountain columbine</name>
    <dbReference type="NCBI Taxonomy" id="218851"/>
    <lineage>
        <taxon>Eukaryota</taxon>
        <taxon>Viridiplantae</taxon>
        <taxon>Streptophyta</taxon>
        <taxon>Embryophyta</taxon>
        <taxon>Tracheophyta</taxon>
        <taxon>Spermatophyta</taxon>
        <taxon>Magnoliopsida</taxon>
        <taxon>Ranunculales</taxon>
        <taxon>Ranunculaceae</taxon>
        <taxon>Thalictroideae</taxon>
        <taxon>Aquilegia</taxon>
    </lineage>
</organism>
<dbReference type="PANTHER" id="PTHR47426">
    <property type="entry name" value="ACYL-COA N-ACYLTRANSFERASES (NAT) SUPERFAMILY PROTEIN"/>
    <property type="match status" value="1"/>
</dbReference>
<dbReference type="SUPFAM" id="SSF55729">
    <property type="entry name" value="Acyl-CoA N-acyltransferases (Nat)"/>
    <property type="match status" value="1"/>
</dbReference>
<dbReference type="Pfam" id="PF00583">
    <property type="entry name" value="Acetyltransf_1"/>
    <property type="match status" value="1"/>
</dbReference>
<dbReference type="InParanoid" id="A0A2G5C8Q6"/>
<dbReference type="OrthoDB" id="41532at2759"/>
<dbReference type="GO" id="GO:0016747">
    <property type="term" value="F:acyltransferase activity, transferring groups other than amino-acyl groups"/>
    <property type="evidence" value="ECO:0007669"/>
    <property type="project" value="InterPro"/>
</dbReference>
<dbReference type="PANTHER" id="PTHR47426:SF3">
    <property type="entry name" value="GCN5-RELATED N-ACETYLTRANSFERASE 6, CHLOROPLASTIC"/>
    <property type="match status" value="1"/>
</dbReference>
<dbReference type="InterPro" id="IPR000182">
    <property type="entry name" value="GNAT_dom"/>
</dbReference>
<dbReference type="InterPro" id="IPR016181">
    <property type="entry name" value="Acyl_CoA_acyltransferase"/>
</dbReference>
<feature type="domain" description="N-acetyltransferase" evidence="1">
    <location>
        <begin position="209"/>
        <end position="290"/>
    </location>
</feature>
<evidence type="ECO:0000259" key="1">
    <source>
        <dbReference type="PROSITE" id="PS51186"/>
    </source>
</evidence>
<evidence type="ECO:0000313" key="2">
    <source>
        <dbReference type="EMBL" id="PIA27668.1"/>
    </source>
</evidence>
<dbReference type="Gene3D" id="3.40.630.30">
    <property type="match status" value="1"/>
</dbReference>
<evidence type="ECO:0000313" key="3">
    <source>
        <dbReference type="Proteomes" id="UP000230069"/>
    </source>
</evidence>
<reference evidence="2 3" key="1">
    <citation type="submission" date="2017-09" db="EMBL/GenBank/DDBJ databases">
        <title>WGS assembly of Aquilegia coerulea Goldsmith.</title>
        <authorList>
            <person name="Hodges S."/>
            <person name="Kramer E."/>
            <person name="Nordborg M."/>
            <person name="Tomkins J."/>
            <person name="Borevitz J."/>
            <person name="Derieg N."/>
            <person name="Yan J."/>
            <person name="Mihaltcheva S."/>
            <person name="Hayes R.D."/>
            <person name="Rokhsar D."/>
        </authorList>
    </citation>
    <scope>NUCLEOTIDE SEQUENCE [LARGE SCALE GENOMIC DNA]</scope>
    <source>
        <strain evidence="3">cv. Goldsmith</strain>
    </source>
</reference>
<sequence length="290" mass="33335">MSTILFPRPNVPCLLRNGNQSLRATISTRTKLNLPYAQSQMQEDFSVEFEESPITELQTSRPIDIRFNRLQTSDELDPTPKIEFGNYVAREALIEEEYWTAAWLRAESHWEDRPPERYIESYKRKFADQEFNALKRRCSGRHIQNCTCVVAFLSNYQIKKEEKNVKRTVIKSIVGTLDISTRNLLEGESFPGENMKSSTFSSINRVSTYKYGYVANLCVSKFARRKGIASNMLSFAIESAKLKGLEQVFVHVHKENTPAQKLYKTMGFQIVEMATLNSVVDGNYLMGLKL</sequence>
<accession>A0A2G5C8Q6</accession>
<name>A0A2G5C8Q6_AQUCA</name>
<dbReference type="CDD" id="cd04301">
    <property type="entry name" value="NAT_SF"/>
    <property type="match status" value="1"/>
</dbReference>
<dbReference type="EMBL" id="KZ305093">
    <property type="protein sequence ID" value="PIA27668.1"/>
    <property type="molecule type" value="Genomic_DNA"/>
</dbReference>
<dbReference type="FunCoup" id="A0A2G5C8Q6">
    <property type="interactions" value="731"/>
</dbReference>
<keyword evidence="3" id="KW-1185">Reference proteome</keyword>
<dbReference type="PROSITE" id="PS51186">
    <property type="entry name" value="GNAT"/>
    <property type="match status" value="1"/>
</dbReference>
<dbReference type="Proteomes" id="UP000230069">
    <property type="component" value="Unassembled WGS sequence"/>
</dbReference>
<gene>
    <name evidence="2" type="ORF">AQUCO_07600080v1</name>
</gene>
<proteinExistence type="predicted"/>
<dbReference type="AlphaFoldDB" id="A0A2G5C8Q6"/>
<protein>
    <recommendedName>
        <fullName evidence="1">N-acetyltransferase domain-containing protein</fullName>
    </recommendedName>
</protein>